<dbReference type="AlphaFoldDB" id="A0A060Y349"/>
<dbReference type="Proteomes" id="UP000193380">
    <property type="component" value="Unassembled WGS sequence"/>
</dbReference>
<dbReference type="PaxDb" id="8022-A0A060Y349"/>
<feature type="domain" description="Integrase core" evidence="1">
    <location>
        <begin position="10"/>
        <end position="65"/>
    </location>
</feature>
<dbReference type="EMBL" id="FR907032">
    <property type="protein sequence ID" value="CDQ85947.1"/>
    <property type="molecule type" value="Genomic_DNA"/>
</dbReference>
<accession>A0A060Y349</accession>
<dbReference type="Pfam" id="PF24764">
    <property type="entry name" value="rva_4"/>
    <property type="match status" value="1"/>
</dbReference>
<organism evidence="2 3">
    <name type="scientific">Oncorhynchus mykiss</name>
    <name type="common">Rainbow trout</name>
    <name type="synonym">Salmo gairdneri</name>
    <dbReference type="NCBI Taxonomy" id="8022"/>
    <lineage>
        <taxon>Eukaryota</taxon>
        <taxon>Metazoa</taxon>
        <taxon>Chordata</taxon>
        <taxon>Craniata</taxon>
        <taxon>Vertebrata</taxon>
        <taxon>Euteleostomi</taxon>
        <taxon>Actinopterygii</taxon>
        <taxon>Neopterygii</taxon>
        <taxon>Teleostei</taxon>
        <taxon>Protacanthopterygii</taxon>
        <taxon>Salmoniformes</taxon>
        <taxon>Salmonidae</taxon>
        <taxon>Salmoninae</taxon>
        <taxon>Oncorhynchus</taxon>
    </lineage>
</organism>
<dbReference type="InterPro" id="IPR058913">
    <property type="entry name" value="Integrase_dom_put"/>
</dbReference>
<proteinExistence type="predicted"/>
<evidence type="ECO:0000259" key="1">
    <source>
        <dbReference type="Pfam" id="PF24764"/>
    </source>
</evidence>
<sequence length="72" mass="8449">MFGVLTTNCCSLEEERYLDLSNSFHLFLVGYVFLPRLRAALQHFRVGIITLLSTEANLTPHQFFKWYLCIHL</sequence>
<name>A0A060Y349_ONCMY</name>
<reference evidence="2" key="2">
    <citation type="submission" date="2014-03" db="EMBL/GenBank/DDBJ databases">
        <authorList>
            <person name="Genoscope - CEA"/>
        </authorList>
    </citation>
    <scope>NUCLEOTIDE SEQUENCE</scope>
</reference>
<evidence type="ECO:0000313" key="3">
    <source>
        <dbReference type="Proteomes" id="UP000193380"/>
    </source>
</evidence>
<reference evidence="2" key="1">
    <citation type="journal article" date="2014" name="Nat. Commun.">
        <title>The rainbow trout genome provides novel insights into evolution after whole-genome duplication in vertebrates.</title>
        <authorList>
            <person name="Berthelot C."/>
            <person name="Brunet F."/>
            <person name="Chalopin D."/>
            <person name="Juanchich A."/>
            <person name="Bernard M."/>
            <person name="Noel B."/>
            <person name="Bento P."/>
            <person name="Da Silva C."/>
            <person name="Labadie K."/>
            <person name="Alberti A."/>
            <person name="Aury J.M."/>
            <person name="Louis A."/>
            <person name="Dehais P."/>
            <person name="Bardou P."/>
            <person name="Montfort J."/>
            <person name="Klopp C."/>
            <person name="Cabau C."/>
            <person name="Gaspin C."/>
            <person name="Thorgaard G.H."/>
            <person name="Boussaha M."/>
            <person name="Quillet E."/>
            <person name="Guyomard R."/>
            <person name="Galiana D."/>
            <person name="Bobe J."/>
            <person name="Volff J.N."/>
            <person name="Genet C."/>
            <person name="Wincker P."/>
            <person name="Jaillon O."/>
            <person name="Roest Crollius H."/>
            <person name="Guiguen Y."/>
        </authorList>
    </citation>
    <scope>NUCLEOTIDE SEQUENCE [LARGE SCALE GENOMIC DNA]</scope>
</reference>
<gene>
    <name evidence="2" type="ORF">GSONMT00003638001</name>
</gene>
<protein>
    <recommendedName>
        <fullName evidence="1">Integrase core domain-containing protein</fullName>
    </recommendedName>
</protein>
<evidence type="ECO:0000313" key="2">
    <source>
        <dbReference type="EMBL" id="CDQ85947.1"/>
    </source>
</evidence>